<evidence type="ECO:0000313" key="3">
    <source>
        <dbReference type="Proteomes" id="UP000195139"/>
    </source>
</evidence>
<gene>
    <name evidence="2" type="ORF">A5880_002584</name>
</gene>
<sequence length="181" mass="21149">MTVIKELYYTFKSHPFLIGIYVILLTTFLALLTIFISFNSKIDDVSESLPRNFSDKTMYSLIDTLDPVEFETFNRSADSVEIIANFYNELNEQKDFNYLAMNDQPIPIIDFKGDETFEYAYGTPMKGTGRYEAEIGEKSYSFFDTKAIQLNKKVLSFILWTLSTEKFLIGMNWDTIKKRYQ</sequence>
<dbReference type="EMBL" id="NGLE02000001">
    <property type="protein sequence ID" value="MEI5994994.1"/>
    <property type="molecule type" value="Genomic_DNA"/>
</dbReference>
<keyword evidence="1" id="KW-0472">Membrane</keyword>
<organism evidence="2 3">
    <name type="scientific">Candidatus Enterococcus mansonii</name>
    <dbReference type="NCBI Taxonomy" id="1834181"/>
    <lineage>
        <taxon>Bacteria</taxon>
        <taxon>Bacillati</taxon>
        <taxon>Bacillota</taxon>
        <taxon>Bacilli</taxon>
        <taxon>Lactobacillales</taxon>
        <taxon>Enterococcaceae</taxon>
        <taxon>Enterococcus</taxon>
    </lineage>
</organism>
<keyword evidence="1" id="KW-0812">Transmembrane</keyword>
<reference evidence="2" key="1">
    <citation type="submission" date="2018-07" db="EMBL/GenBank/DDBJ databases">
        <title>The Genome Sequence of Enterococcus sp. DIV0659b.</title>
        <authorList>
            <consortium name="The Broad Institute Genomics Platform"/>
            <consortium name="The Broad Institute Genomic Center for Infectious Diseases"/>
            <person name="Earl A."/>
            <person name="Manson A."/>
            <person name="Schwartman J."/>
            <person name="Gilmore M."/>
            <person name="Abouelleil A."/>
            <person name="Cao P."/>
            <person name="Chapman S."/>
            <person name="Cusick C."/>
            <person name="Shea T."/>
            <person name="Young S."/>
            <person name="Neafsey D."/>
            <person name="Nusbaum C."/>
            <person name="Birren B."/>
        </authorList>
    </citation>
    <scope>NUCLEOTIDE SEQUENCE [LARGE SCALE GENOMIC DNA]</scope>
    <source>
        <strain evidence="2">4G2_DIV0659</strain>
    </source>
</reference>
<comment type="caution">
    <text evidence="2">The sequence shown here is derived from an EMBL/GenBank/DDBJ whole genome shotgun (WGS) entry which is preliminary data.</text>
</comment>
<protein>
    <recommendedName>
        <fullName evidence="4">ABC transporter permease</fullName>
    </recommendedName>
</protein>
<dbReference type="RefSeq" id="WP_336577171.1">
    <property type="nucleotide sequence ID" value="NZ_NGLE02000001.1"/>
</dbReference>
<name>A0ABU8IHP4_9ENTE</name>
<feature type="transmembrane region" description="Helical" evidence="1">
    <location>
        <begin position="16"/>
        <end position="38"/>
    </location>
</feature>
<accession>A0ABU8IHP4</accession>
<keyword evidence="3" id="KW-1185">Reference proteome</keyword>
<dbReference type="Proteomes" id="UP000195139">
    <property type="component" value="Unassembled WGS sequence"/>
</dbReference>
<evidence type="ECO:0008006" key="4">
    <source>
        <dbReference type="Google" id="ProtNLM"/>
    </source>
</evidence>
<proteinExistence type="predicted"/>
<evidence type="ECO:0000313" key="2">
    <source>
        <dbReference type="EMBL" id="MEI5994994.1"/>
    </source>
</evidence>
<keyword evidence="1" id="KW-1133">Transmembrane helix</keyword>
<evidence type="ECO:0000256" key="1">
    <source>
        <dbReference type="SAM" id="Phobius"/>
    </source>
</evidence>